<evidence type="ECO:0000313" key="4">
    <source>
        <dbReference type="Proteomes" id="UP001155241"/>
    </source>
</evidence>
<dbReference type="SUPFAM" id="SSF49899">
    <property type="entry name" value="Concanavalin A-like lectins/glucanases"/>
    <property type="match status" value="1"/>
</dbReference>
<feature type="signal peptide" evidence="1">
    <location>
        <begin position="1"/>
        <end position="31"/>
    </location>
</feature>
<evidence type="ECO:0000256" key="1">
    <source>
        <dbReference type="SAM" id="SignalP"/>
    </source>
</evidence>
<dbReference type="Proteomes" id="UP001155241">
    <property type="component" value="Unassembled WGS sequence"/>
</dbReference>
<dbReference type="AlphaFoldDB" id="A0A9X2FEB9"/>
<evidence type="ECO:0000313" key="3">
    <source>
        <dbReference type="EMBL" id="MCO6047460.1"/>
    </source>
</evidence>
<dbReference type="EMBL" id="JAMXLR010000092">
    <property type="protein sequence ID" value="MCO6047460.1"/>
    <property type="molecule type" value="Genomic_DNA"/>
</dbReference>
<protein>
    <submittedName>
        <fullName evidence="3">PEP-CTERM sorting domain-containing protein</fullName>
    </submittedName>
</protein>
<dbReference type="InterPro" id="IPR013320">
    <property type="entry name" value="ConA-like_dom_sf"/>
</dbReference>
<dbReference type="Pfam" id="PF13385">
    <property type="entry name" value="Laminin_G_3"/>
    <property type="match status" value="1"/>
</dbReference>
<dbReference type="NCBIfam" id="TIGR02595">
    <property type="entry name" value="PEP_CTERM"/>
    <property type="match status" value="1"/>
</dbReference>
<comment type="caution">
    <text evidence="3">The sequence shown here is derived from an EMBL/GenBank/DDBJ whole genome shotgun (WGS) entry which is preliminary data.</text>
</comment>
<keyword evidence="4" id="KW-1185">Reference proteome</keyword>
<feature type="chain" id="PRO_5040965460" evidence="1">
    <location>
        <begin position="32"/>
        <end position="395"/>
    </location>
</feature>
<evidence type="ECO:0000259" key="2">
    <source>
        <dbReference type="Pfam" id="PF07589"/>
    </source>
</evidence>
<feature type="domain" description="Ice-binding protein C-terminal" evidence="2">
    <location>
        <begin position="361"/>
        <end position="383"/>
    </location>
</feature>
<name>A0A9X2FEB9_9BACT</name>
<dbReference type="Gene3D" id="2.60.120.200">
    <property type="match status" value="1"/>
</dbReference>
<proteinExistence type="predicted"/>
<reference evidence="3" key="1">
    <citation type="submission" date="2022-06" db="EMBL/GenBank/DDBJ databases">
        <title>Aeoliella straminimaris, a novel planctomycete from sediments.</title>
        <authorList>
            <person name="Vitorino I.R."/>
            <person name="Lage O.M."/>
        </authorList>
    </citation>
    <scope>NUCLEOTIDE SEQUENCE</scope>
    <source>
        <strain evidence="3">ICT_H6.2</strain>
    </source>
</reference>
<gene>
    <name evidence="3" type="ORF">NG895_26450</name>
</gene>
<organism evidence="3 4">
    <name type="scientific">Aeoliella straminimaris</name>
    <dbReference type="NCBI Taxonomy" id="2954799"/>
    <lineage>
        <taxon>Bacteria</taxon>
        <taxon>Pseudomonadati</taxon>
        <taxon>Planctomycetota</taxon>
        <taxon>Planctomycetia</taxon>
        <taxon>Pirellulales</taxon>
        <taxon>Lacipirellulaceae</taxon>
        <taxon>Aeoliella</taxon>
    </lineage>
</organism>
<dbReference type="RefSeq" id="WP_252855570.1">
    <property type="nucleotide sequence ID" value="NZ_JAMXLR010000092.1"/>
</dbReference>
<dbReference type="InterPro" id="IPR013424">
    <property type="entry name" value="Ice-binding_C"/>
</dbReference>
<sequence length="395" mass="41845">MNSIATHKCYSIAKCGLAILACTLGSSRALAQTPVAHWTFDDGIDNYEMTTVEDIVNSNDAVWQDLDGEMNFDTSGLSYGAGQIGAAVRLGGGTNQYFLVESVPQISGIVPTPPFGEGDPVLGVGVTWSAWMYVDESVSSSNKGVFTSRTVTDDIGSGPDDGENWAMNWEGGDHIDARVSGQAVDSPADSIGRNQWHHLVMVWGNVDENAVVIPPAQRLYIDGALVAEDDNTDVFEMVDSGSWLIGEDSCCNGREFEGLLDDFAIFDSALSTAQVQTLYNNGLSGINASGIATEAIVTGDVDGGGVSLSDFEIIRDNLGKNVNARSLGDLTGNGKVELDDFQQWLEVAPAAMRAEALASFSVPEPSSVLLVGAAVAVAFWGRRRGRISAASVHHN</sequence>
<keyword evidence="1" id="KW-0732">Signal</keyword>
<dbReference type="Pfam" id="PF07589">
    <property type="entry name" value="PEP-CTERM"/>
    <property type="match status" value="1"/>
</dbReference>
<accession>A0A9X2FEB9</accession>